<dbReference type="InterPro" id="IPR036866">
    <property type="entry name" value="RibonucZ/Hydroxyglut_hydro"/>
</dbReference>
<dbReference type="SMART" id="SM00240">
    <property type="entry name" value="FHA"/>
    <property type="match status" value="1"/>
</dbReference>
<feature type="domain" description="FHA" evidence="1">
    <location>
        <begin position="23"/>
        <end position="72"/>
    </location>
</feature>
<name>A0ABT5DDM0_9BACT</name>
<dbReference type="PANTHER" id="PTHR30619">
    <property type="entry name" value="DNA INTERNALIZATION/COMPETENCE PROTEIN COMEC/REC2"/>
    <property type="match status" value="1"/>
</dbReference>
<dbReference type="InterPro" id="IPR001279">
    <property type="entry name" value="Metallo-B-lactamas"/>
</dbReference>
<evidence type="ECO:0000313" key="3">
    <source>
        <dbReference type="Proteomes" id="UP001221838"/>
    </source>
</evidence>
<dbReference type="CDD" id="cd00060">
    <property type="entry name" value="FHA"/>
    <property type="match status" value="1"/>
</dbReference>
<reference evidence="2 3" key="1">
    <citation type="submission" date="2022-11" db="EMBL/GenBank/DDBJ databases">
        <title>Minimal conservation of predation-associated metabolite biosynthetic gene clusters underscores biosynthetic potential of Myxococcota including descriptions for ten novel species: Archangium lansinium sp. nov., Myxococcus landrumus sp. nov., Nannocystis bai.</title>
        <authorList>
            <person name="Ahearne A."/>
            <person name="Stevens C."/>
            <person name="Dowd S."/>
        </authorList>
    </citation>
    <scope>NUCLEOTIDE SEQUENCE [LARGE SCALE GENOMIC DNA]</scope>
    <source>
        <strain evidence="2 3">NCWAL01</strain>
    </source>
</reference>
<dbReference type="InterPro" id="IPR008984">
    <property type="entry name" value="SMAD_FHA_dom_sf"/>
</dbReference>
<organism evidence="2 3">
    <name type="scientific">Stigmatella ashevillensis</name>
    <dbReference type="NCBI Taxonomy" id="2995309"/>
    <lineage>
        <taxon>Bacteria</taxon>
        <taxon>Pseudomonadati</taxon>
        <taxon>Myxococcota</taxon>
        <taxon>Myxococcia</taxon>
        <taxon>Myxococcales</taxon>
        <taxon>Cystobacterineae</taxon>
        <taxon>Archangiaceae</taxon>
        <taxon>Stigmatella</taxon>
    </lineage>
</organism>
<keyword evidence="3" id="KW-1185">Reference proteome</keyword>
<dbReference type="PROSITE" id="PS50006">
    <property type="entry name" value="FHA_DOMAIN"/>
    <property type="match status" value="1"/>
</dbReference>
<dbReference type="SUPFAM" id="SSF49879">
    <property type="entry name" value="SMAD/FHA domain"/>
    <property type="match status" value="1"/>
</dbReference>
<gene>
    <name evidence="2" type="ORF">POL68_25140</name>
</gene>
<accession>A0ABT5DDM0</accession>
<proteinExistence type="predicted"/>
<sequence length="593" mass="64688">MSHLTFTSGPLKGRRIQLVSDEVIIGRQEGTLILKGDKAASPRHAKLTLSKSGTTLEDLGSSSGTWVNGMRLSGPLHLSPGDTIQIGETKAIFNSMAPLGPLASGAPPLSSSVKGKEKRGVDEMEEEETVSAPVLEIHHIDVGQGDATLIQIRDERGALTYSMLIDTGRTGFETASYLDKLIHGGAFRRIDACVISHYDSDHIGGASVVFKSKYLQDGVLFYDLGAPLDAGDSEYTDYAHLDIVKGRRRVLPLDTPLVESQGVKLRCLAYNGFMKSERSKAHFWSMSENADVPWSSSASHIPTHDKNDCSAALLLEFGTFRYFTAGDLCGYYEELVCNYMNFFVPDRHICAWKLGHHGAGEATSPKLLGTFRPRLGVISCGSDNGYGHPAQDTLNRLEEFNKSLHECSYFVTARVVPATGQKFSIGQVPPDGSGLHNQGTVVIQVSAEQAKTHAFTVRSKSFLSGKLLACGTRAYDPKAEHNLKVPRVAAKRKQTAEGLELSKKRKEDREGPIIQALTESAQARFGTGSPLQEAWWSAQGVVKQLERIARSARSNFSGEAADRVRRMVSDLQPSLVRIASEAELEAFLKKLLK</sequence>
<dbReference type="RefSeq" id="WP_272141771.1">
    <property type="nucleotide sequence ID" value="NZ_JAQNDM010000002.1"/>
</dbReference>
<evidence type="ECO:0000259" key="1">
    <source>
        <dbReference type="PROSITE" id="PS50006"/>
    </source>
</evidence>
<comment type="caution">
    <text evidence="2">The sequence shown here is derived from an EMBL/GenBank/DDBJ whole genome shotgun (WGS) entry which is preliminary data.</text>
</comment>
<dbReference type="Proteomes" id="UP001221838">
    <property type="component" value="Unassembled WGS sequence"/>
</dbReference>
<dbReference type="InterPro" id="IPR052159">
    <property type="entry name" value="Competence_DNA_uptake"/>
</dbReference>
<dbReference type="Gene3D" id="3.60.15.10">
    <property type="entry name" value="Ribonuclease Z/Hydroxyacylglutathione hydrolase-like"/>
    <property type="match status" value="1"/>
</dbReference>
<evidence type="ECO:0000313" key="2">
    <source>
        <dbReference type="EMBL" id="MDC0711779.1"/>
    </source>
</evidence>
<dbReference type="InterPro" id="IPR000253">
    <property type="entry name" value="FHA_dom"/>
</dbReference>
<dbReference type="SUPFAM" id="SSF56281">
    <property type="entry name" value="Metallo-hydrolase/oxidoreductase"/>
    <property type="match status" value="1"/>
</dbReference>
<dbReference type="Gene3D" id="2.60.200.20">
    <property type="match status" value="1"/>
</dbReference>
<dbReference type="PANTHER" id="PTHR30619:SF1">
    <property type="entry name" value="RECOMBINATION PROTEIN 2"/>
    <property type="match status" value="1"/>
</dbReference>
<dbReference type="Pfam" id="PF00498">
    <property type="entry name" value="FHA"/>
    <property type="match status" value="1"/>
</dbReference>
<dbReference type="EMBL" id="JAQNDM010000002">
    <property type="protein sequence ID" value="MDC0711779.1"/>
    <property type="molecule type" value="Genomic_DNA"/>
</dbReference>
<dbReference type="Pfam" id="PF00753">
    <property type="entry name" value="Lactamase_B"/>
    <property type="match status" value="1"/>
</dbReference>
<protein>
    <submittedName>
        <fullName evidence="2">FHA domain-containing protein</fullName>
    </submittedName>
</protein>